<protein>
    <recommendedName>
        <fullName evidence="6">NACHT domain-containing protein</fullName>
    </recommendedName>
</protein>
<evidence type="ECO:0000313" key="5">
    <source>
        <dbReference type="Proteomes" id="UP000823405"/>
    </source>
</evidence>
<proteinExistence type="predicted"/>
<feature type="compositionally biased region" description="Low complexity" evidence="1">
    <location>
        <begin position="764"/>
        <end position="777"/>
    </location>
</feature>
<reference evidence="4" key="1">
    <citation type="journal article" date="2020" name="Fungal Divers.">
        <title>Resolving the Mortierellaceae phylogeny through synthesis of multi-gene phylogenetics and phylogenomics.</title>
        <authorList>
            <person name="Vandepol N."/>
            <person name="Liber J."/>
            <person name="Desiro A."/>
            <person name="Na H."/>
            <person name="Kennedy M."/>
            <person name="Barry K."/>
            <person name="Grigoriev I.V."/>
            <person name="Miller A.N."/>
            <person name="O'Donnell K."/>
            <person name="Stajich J.E."/>
            <person name="Bonito G."/>
        </authorList>
    </citation>
    <scope>NUCLEOTIDE SEQUENCE</scope>
    <source>
        <strain evidence="4">NVP60</strain>
    </source>
</reference>
<dbReference type="InterPro" id="IPR027417">
    <property type="entry name" value="P-loop_NTPase"/>
</dbReference>
<dbReference type="EMBL" id="JAAAIN010000801">
    <property type="protein sequence ID" value="KAG0310734.1"/>
    <property type="molecule type" value="Genomic_DNA"/>
</dbReference>
<feature type="domain" description="NACHT" evidence="2">
    <location>
        <begin position="472"/>
        <end position="632"/>
    </location>
</feature>
<name>A0A9P6R1F4_9FUNG</name>
<sequence length="795" mass="88694">MVLREAAKAWVADVRKVREREGYLRELASQIVVEFLKNTHKNAALIAEVALLGHVLDRKDYRSILSSLIGQLEREPLTDVDLLRGLVQFLVSAPSGCVVDDDFVRILRVLRQQLKDTYKALGDANRPASGHIYHLSTAISRVLDAMIESDVHSLSRTEDHRPLLDLLVELEDCRDPFVKFQAKYAWQALQYVGDDESPLQALLRFGGGVTKAVLGIASVFKLDPESLCNGLQELSQAAGEAYDVVKAGLEGVQALRAGGEGAVDSMLQGFRSGAKKAWYPALQGARVFIREGQLADFERVVHEAPCRGEPEFQWGVCQLLGEMAVDPIWVPTSQQALHFLKQLHQSDTVCPSIKDGILEILTLPTNMGQLIRAQAAQVLQSLSSRRIDAPSSRPYPLVLRLPLPIRFPLLNKALKVQTLESNLRQLQSLRLSHHQRAVYIPPQAKASFQDPDEEAIPLMDSVKDFLESERQVFLIVGDSGSGKSTFSLHLENVLWNSYKQGDHRVPLYIHLPALQRPVSQLIDEQLMKYSFDSASIQELKQDRQFIVICDGYDEARLTANLHSSNGLNRPLSWDTKMIVSCRSTHLGREYHTRFQPQPSSPYDAPLSHLYQEAVIVPFSQEQVEDYIEQFLKTPRVHVLFGKKDVLWSAQEYLEMFERIPNLTELVKNPFLLTLALRALPDVVTNEGPGGASPTAKAETEPAIVEEMTRSRLLKAFVNQWLETNKRRLTTSIHLQGNVAIASTTISAGSKILHLISCSLSLDPSTNTSTGNQSSSTGIARTNPPGRPTSSARRWI</sequence>
<keyword evidence="5" id="KW-1185">Reference proteome</keyword>
<feature type="region of interest" description="Disordered" evidence="1">
    <location>
        <begin position="763"/>
        <end position="795"/>
    </location>
</feature>
<evidence type="ECO:0000313" key="4">
    <source>
        <dbReference type="EMBL" id="KAG0310734.1"/>
    </source>
</evidence>
<evidence type="ECO:0008006" key="6">
    <source>
        <dbReference type="Google" id="ProtNLM"/>
    </source>
</evidence>
<evidence type="ECO:0000259" key="2">
    <source>
        <dbReference type="Pfam" id="PF05729"/>
    </source>
</evidence>
<accession>A0A9P6R1F4</accession>
<dbReference type="AlphaFoldDB" id="A0A9P6R1F4"/>
<dbReference type="Pfam" id="PF05729">
    <property type="entry name" value="NACHT"/>
    <property type="match status" value="1"/>
</dbReference>
<feature type="domain" description="Arm-like repeat" evidence="3">
    <location>
        <begin position="21"/>
        <end position="327"/>
    </location>
</feature>
<organism evidence="4 5">
    <name type="scientific">Linnemannia gamsii</name>
    <dbReference type="NCBI Taxonomy" id="64522"/>
    <lineage>
        <taxon>Eukaryota</taxon>
        <taxon>Fungi</taxon>
        <taxon>Fungi incertae sedis</taxon>
        <taxon>Mucoromycota</taxon>
        <taxon>Mortierellomycotina</taxon>
        <taxon>Mortierellomycetes</taxon>
        <taxon>Mortierellales</taxon>
        <taxon>Mortierellaceae</taxon>
        <taxon>Linnemannia</taxon>
    </lineage>
</organism>
<evidence type="ECO:0000256" key="1">
    <source>
        <dbReference type="SAM" id="MobiDB-lite"/>
    </source>
</evidence>
<dbReference type="OrthoDB" id="538223at2759"/>
<dbReference type="SUPFAM" id="SSF52540">
    <property type="entry name" value="P-loop containing nucleoside triphosphate hydrolases"/>
    <property type="match status" value="1"/>
</dbReference>
<dbReference type="Gene3D" id="3.40.50.300">
    <property type="entry name" value="P-loop containing nucleotide triphosphate hydrolases"/>
    <property type="match status" value="1"/>
</dbReference>
<comment type="caution">
    <text evidence="4">The sequence shown here is derived from an EMBL/GenBank/DDBJ whole genome shotgun (WGS) entry which is preliminary data.</text>
</comment>
<dbReference type="InterPro" id="IPR007111">
    <property type="entry name" value="NACHT_NTPase"/>
</dbReference>
<dbReference type="Pfam" id="PF23948">
    <property type="entry name" value="ARM_5"/>
    <property type="match status" value="1"/>
</dbReference>
<evidence type="ECO:0000259" key="3">
    <source>
        <dbReference type="Pfam" id="PF23948"/>
    </source>
</evidence>
<dbReference type="InterPro" id="IPR056251">
    <property type="entry name" value="Arm_rpt_dom"/>
</dbReference>
<gene>
    <name evidence="4" type="ORF">BGZ97_012378</name>
</gene>
<dbReference type="Proteomes" id="UP000823405">
    <property type="component" value="Unassembled WGS sequence"/>
</dbReference>